<evidence type="ECO:0000256" key="1">
    <source>
        <dbReference type="SAM" id="SignalP"/>
    </source>
</evidence>
<name>A0A1G7I5H0_9FLAO</name>
<feature type="signal peptide" evidence="1">
    <location>
        <begin position="1"/>
        <end position="18"/>
    </location>
</feature>
<sequence>MKKIITYLCIVSIFFSCASNDDSIIEPLEQNDPINPPAPISIVGKYKNLSSNYDHDINAEIDEENISLFGTVGDYATRSRGDIPYTKLNDSTLLIINKEFPFSWENDILTIYYEGIPEYVFKIDTSIPDANDWVTLVVPEFMVLQDSFSTETIKDLTFYEGHVYTNAHENLNGDTVITKINVENGSIEQLPISTSVSTILRSKNITYNSNDRFLVSHSISHRNIALFEFDPTFSTPTSTTPIGNGNVNTNHIGSDGINLWVNHYNNISKYDPANHEWGEIIDLGIRPIKGIDVDNNYLYLGISNTIQRYTQDPLNAIAAYDIFGDNVYALYGFTFISENEVIASVYNISIFKYEIVKIRFP</sequence>
<evidence type="ECO:0008006" key="4">
    <source>
        <dbReference type="Google" id="ProtNLM"/>
    </source>
</evidence>
<organism evidence="2 3">
    <name type="scientific">Ulvibacter litoralis</name>
    <dbReference type="NCBI Taxonomy" id="227084"/>
    <lineage>
        <taxon>Bacteria</taxon>
        <taxon>Pseudomonadati</taxon>
        <taxon>Bacteroidota</taxon>
        <taxon>Flavobacteriia</taxon>
        <taxon>Flavobacteriales</taxon>
        <taxon>Flavobacteriaceae</taxon>
        <taxon>Ulvibacter</taxon>
    </lineage>
</organism>
<reference evidence="2 3" key="1">
    <citation type="submission" date="2016-10" db="EMBL/GenBank/DDBJ databases">
        <authorList>
            <person name="de Groot N.N."/>
        </authorList>
    </citation>
    <scope>NUCLEOTIDE SEQUENCE [LARGE SCALE GENOMIC DNA]</scope>
    <source>
        <strain evidence="2 3">DSM 16195</strain>
    </source>
</reference>
<dbReference type="Proteomes" id="UP000199321">
    <property type="component" value="Unassembled WGS sequence"/>
</dbReference>
<dbReference type="EMBL" id="FNBA01000005">
    <property type="protein sequence ID" value="SDF07704.1"/>
    <property type="molecule type" value="Genomic_DNA"/>
</dbReference>
<dbReference type="SUPFAM" id="SSF101898">
    <property type="entry name" value="NHL repeat"/>
    <property type="match status" value="1"/>
</dbReference>
<accession>A0A1G7I5H0</accession>
<proteinExistence type="predicted"/>
<keyword evidence="1" id="KW-0732">Signal</keyword>
<dbReference type="AlphaFoldDB" id="A0A1G7I5H0"/>
<evidence type="ECO:0000313" key="2">
    <source>
        <dbReference type="EMBL" id="SDF07704.1"/>
    </source>
</evidence>
<dbReference type="OrthoDB" id="9781289at2"/>
<dbReference type="PROSITE" id="PS51257">
    <property type="entry name" value="PROKAR_LIPOPROTEIN"/>
    <property type="match status" value="1"/>
</dbReference>
<gene>
    <name evidence="2" type="ORF">SAMN05421855_10594</name>
</gene>
<keyword evidence="3" id="KW-1185">Reference proteome</keyword>
<evidence type="ECO:0000313" key="3">
    <source>
        <dbReference type="Proteomes" id="UP000199321"/>
    </source>
</evidence>
<feature type="chain" id="PRO_5011563027" description="TolB-like 6-blade propeller-like" evidence="1">
    <location>
        <begin position="19"/>
        <end position="361"/>
    </location>
</feature>
<dbReference type="RefSeq" id="WP_093144981.1">
    <property type="nucleotide sequence ID" value="NZ_BMWO01000007.1"/>
</dbReference>
<protein>
    <recommendedName>
        <fullName evidence="4">TolB-like 6-blade propeller-like</fullName>
    </recommendedName>
</protein>